<evidence type="ECO:0000313" key="1">
    <source>
        <dbReference type="EMBL" id="TWU15115.1"/>
    </source>
</evidence>
<name>A0A5C6BT17_9BACT</name>
<dbReference type="SUPFAM" id="SSF56935">
    <property type="entry name" value="Porins"/>
    <property type="match status" value="1"/>
</dbReference>
<proteinExistence type="predicted"/>
<dbReference type="OrthoDB" id="228981at2"/>
<dbReference type="EMBL" id="SJPU01000002">
    <property type="protein sequence ID" value="TWU15115.1"/>
    <property type="molecule type" value="Genomic_DNA"/>
</dbReference>
<organism evidence="1 2">
    <name type="scientific">Allorhodopirellula heiligendammensis</name>
    <dbReference type="NCBI Taxonomy" id="2714739"/>
    <lineage>
        <taxon>Bacteria</taxon>
        <taxon>Pseudomonadati</taxon>
        <taxon>Planctomycetota</taxon>
        <taxon>Planctomycetia</taxon>
        <taxon>Pirellulales</taxon>
        <taxon>Pirellulaceae</taxon>
        <taxon>Allorhodopirellula</taxon>
    </lineage>
</organism>
<accession>A0A5C6BT17</accession>
<evidence type="ECO:0000313" key="2">
    <source>
        <dbReference type="Proteomes" id="UP000319908"/>
    </source>
</evidence>
<protein>
    <submittedName>
        <fullName evidence="1">Uncharacterized protein</fullName>
    </submittedName>
</protein>
<comment type="caution">
    <text evidence="1">The sequence shown here is derived from an EMBL/GenBank/DDBJ whole genome shotgun (WGS) entry which is preliminary data.</text>
</comment>
<dbReference type="AlphaFoldDB" id="A0A5C6BT17"/>
<dbReference type="RefSeq" id="WP_146407064.1">
    <property type="nucleotide sequence ID" value="NZ_SJPU01000002.1"/>
</dbReference>
<gene>
    <name evidence="1" type="ORF">Poly21_23070</name>
</gene>
<keyword evidence="2" id="KW-1185">Reference proteome</keyword>
<dbReference type="Proteomes" id="UP000319908">
    <property type="component" value="Unassembled WGS sequence"/>
</dbReference>
<sequence length="496" mass="53972">MTPFCTSVRLLAACTIIAAVGDRVWSQTPGGLPPSLSDRTLYQVCDDTGTIACDAMAGSVDGEISGSCDDDGSHDSSAAQGATGHLGNYASDGNFVSYDCPPQDRLPGYEELSSRNWLRLNTPLTDAMLDFQNRQTDKELFILEYYAAHHFEGPQVIVGGQSRLSLLAASTNRTNKFPYLGRFPTDFRGDSATDARMLQANSQATAQFTSYASVYTELLFSDVFSFAAPKQGSLQVRQAYAIVGDLRVSPLYLFIGKKNVGFGDLSTLSPFTQAVPWHYFASLAEGIGAGYHDDHWDFTLAGINGGRGIRTVDSPELGKLNNLAANVSFRVGDTPDYHLRVGGGFLLGTIYDSNVAEHVNPMIYGEHYNSAWDINARLDIDRLTLAGEYVTTTGDWPVTSHRVSAYRTEAAYWFDRGSRGSNLSVSWSSGIQGPAGSEYEFNDQLVLGYGKRLGPNFRVSAEYVRSTGFAPLIDITTVSDRDVIQNSLVLGMTLLL</sequence>
<reference evidence="1 2" key="1">
    <citation type="journal article" date="2020" name="Antonie Van Leeuwenhoek">
        <title>Rhodopirellula heiligendammensis sp. nov., Rhodopirellula pilleata sp. nov., and Rhodopirellula solitaria sp. nov. isolated from natural or artificial marine surfaces in Northern Germany and California, USA, and emended description of the genus Rhodopirellula.</title>
        <authorList>
            <person name="Kallscheuer N."/>
            <person name="Wiegand S."/>
            <person name="Jogler M."/>
            <person name="Boedeker C."/>
            <person name="Peeters S.H."/>
            <person name="Rast P."/>
            <person name="Heuer A."/>
            <person name="Jetten M.S.M."/>
            <person name="Rohde M."/>
            <person name="Jogler C."/>
        </authorList>
    </citation>
    <scope>NUCLEOTIDE SEQUENCE [LARGE SCALE GENOMIC DNA]</scope>
    <source>
        <strain evidence="1 2">Poly21</strain>
    </source>
</reference>